<dbReference type="Proteomes" id="UP000789702">
    <property type="component" value="Unassembled WGS sequence"/>
</dbReference>
<reference evidence="1" key="1">
    <citation type="submission" date="2021-06" db="EMBL/GenBank/DDBJ databases">
        <authorList>
            <person name="Kallberg Y."/>
            <person name="Tangrot J."/>
            <person name="Rosling A."/>
        </authorList>
    </citation>
    <scope>NUCLEOTIDE SEQUENCE</scope>
    <source>
        <strain evidence="1">IL203A</strain>
    </source>
</reference>
<feature type="non-terminal residue" evidence="1">
    <location>
        <position position="151"/>
    </location>
</feature>
<dbReference type="EMBL" id="CAJVPU010007458">
    <property type="protein sequence ID" value="CAG8572960.1"/>
    <property type="molecule type" value="Genomic_DNA"/>
</dbReference>
<gene>
    <name evidence="1" type="ORF">DHETER_LOCUS6144</name>
</gene>
<sequence length="151" mass="17576">MPNSAQAYDLFNRCKLVNDLFKAEEAKYLLVLNKLLRSVSEESDYKNAFITYNKIKDEGNDNFKRQVKFKMGLHLLAVASCEENIAKDVKLIIEAERLEQELESAKKENANLDKKFTLKKQELETTKKEIMNLDKKLSIKEKELETAKKEN</sequence>
<proteinExistence type="predicted"/>
<accession>A0ACA9M6I0</accession>
<evidence type="ECO:0000313" key="1">
    <source>
        <dbReference type="EMBL" id="CAG8572960.1"/>
    </source>
</evidence>
<keyword evidence="2" id="KW-1185">Reference proteome</keyword>
<protein>
    <submittedName>
        <fullName evidence="1">9805_t:CDS:1</fullName>
    </submittedName>
</protein>
<evidence type="ECO:0000313" key="2">
    <source>
        <dbReference type="Proteomes" id="UP000789702"/>
    </source>
</evidence>
<name>A0ACA9M6I0_9GLOM</name>
<comment type="caution">
    <text evidence="1">The sequence shown here is derived from an EMBL/GenBank/DDBJ whole genome shotgun (WGS) entry which is preliminary data.</text>
</comment>
<organism evidence="1 2">
    <name type="scientific">Dentiscutata heterogama</name>
    <dbReference type="NCBI Taxonomy" id="1316150"/>
    <lineage>
        <taxon>Eukaryota</taxon>
        <taxon>Fungi</taxon>
        <taxon>Fungi incertae sedis</taxon>
        <taxon>Mucoromycota</taxon>
        <taxon>Glomeromycotina</taxon>
        <taxon>Glomeromycetes</taxon>
        <taxon>Diversisporales</taxon>
        <taxon>Gigasporaceae</taxon>
        <taxon>Dentiscutata</taxon>
    </lineage>
</organism>